<dbReference type="EMBL" id="CP017253">
    <property type="protein sequence ID" value="AOR23924.1"/>
    <property type="molecule type" value="Genomic_DNA"/>
</dbReference>
<dbReference type="Proteomes" id="UP000094652">
    <property type="component" value="Chromosome"/>
</dbReference>
<proteinExistence type="predicted"/>
<gene>
    <name evidence="2" type="ORF">BGI42_09380</name>
</gene>
<accession>A0A1D7XKS2</accession>
<feature type="transmembrane region" description="Helical" evidence="1">
    <location>
        <begin position="12"/>
        <end position="34"/>
    </location>
</feature>
<dbReference type="KEGG" id="ctae:BGI42_09380"/>
<organism evidence="2 3">
    <name type="scientific">Clostridium taeniosporum</name>
    <dbReference type="NCBI Taxonomy" id="394958"/>
    <lineage>
        <taxon>Bacteria</taxon>
        <taxon>Bacillati</taxon>
        <taxon>Bacillota</taxon>
        <taxon>Clostridia</taxon>
        <taxon>Eubacteriales</taxon>
        <taxon>Clostridiaceae</taxon>
        <taxon>Clostridium</taxon>
    </lineage>
</organism>
<dbReference type="STRING" id="394958.BGI42_09380"/>
<evidence type="ECO:0000313" key="3">
    <source>
        <dbReference type="Proteomes" id="UP000094652"/>
    </source>
</evidence>
<dbReference type="RefSeq" id="WP_069680064.1">
    <property type="nucleotide sequence ID" value="NZ_CP017253.2"/>
</dbReference>
<dbReference type="OrthoDB" id="1907871at2"/>
<sequence>MFKYKKKKGFTIIESIVYIFFVTIILFIGTNLIFDNYKFYIKSKETSKMYNKMQNFYINLDSILNKDTIREVEFDEKNLVLYRYKDTVLISKNIQNDKDALGAKYPERKSPNILLKEVEDFKVIKKGNLIYIEILDKSGRKFIRCI</sequence>
<evidence type="ECO:0000313" key="2">
    <source>
        <dbReference type="EMBL" id="AOR23924.1"/>
    </source>
</evidence>
<dbReference type="AlphaFoldDB" id="A0A1D7XKS2"/>
<evidence type="ECO:0008006" key="4">
    <source>
        <dbReference type="Google" id="ProtNLM"/>
    </source>
</evidence>
<keyword evidence="1" id="KW-1133">Transmembrane helix</keyword>
<keyword evidence="3" id="KW-1185">Reference proteome</keyword>
<protein>
    <recommendedName>
        <fullName evidence="4">N-terminal cleavage protein</fullName>
    </recommendedName>
</protein>
<keyword evidence="1" id="KW-0472">Membrane</keyword>
<name>A0A1D7XKS2_9CLOT</name>
<reference evidence="3" key="1">
    <citation type="submission" date="2016-09" db="EMBL/GenBank/DDBJ databases">
        <title>Genomics of Clostridium taeniosporum, an organism which forms endospores with ribbon-like appendages.</title>
        <authorList>
            <person name="Walker J.R."/>
        </authorList>
    </citation>
    <scope>NUCLEOTIDE SEQUENCE [LARGE SCALE GENOMIC DNA]</scope>
    <source>
        <strain evidence="3">1/k</strain>
    </source>
</reference>
<evidence type="ECO:0000256" key="1">
    <source>
        <dbReference type="SAM" id="Phobius"/>
    </source>
</evidence>
<keyword evidence="1" id="KW-0812">Transmembrane</keyword>